<proteinExistence type="predicted"/>
<feature type="coiled-coil region" evidence="5">
    <location>
        <begin position="244"/>
        <end position="278"/>
    </location>
</feature>
<dbReference type="PANTHER" id="PTHR14791">
    <property type="entry name" value="BOMB/KIRA PROTEINS"/>
    <property type="match status" value="1"/>
</dbReference>
<evidence type="ECO:0000256" key="5">
    <source>
        <dbReference type="SAM" id="Coils"/>
    </source>
</evidence>
<reference evidence="9" key="1">
    <citation type="submission" date="2010-06" db="EMBL/GenBank/DDBJ databases">
        <authorList>
            <person name="Jiang H."/>
            <person name="Abraham K."/>
            <person name="Ali S."/>
            <person name="Alsbrooks S.L."/>
            <person name="Anim B.N."/>
            <person name="Anosike U.S."/>
            <person name="Attaway T."/>
            <person name="Bandaranaike D.P."/>
            <person name="Battles P.K."/>
            <person name="Bell S.N."/>
            <person name="Bell A.V."/>
            <person name="Beltran B."/>
            <person name="Bickham C."/>
            <person name="Bustamante Y."/>
            <person name="Caleb T."/>
            <person name="Canada A."/>
            <person name="Cardenas V."/>
            <person name="Carter K."/>
            <person name="Chacko J."/>
            <person name="Chandrabose M.N."/>
            <person name="Chavez D."/>
            <person name="Chavez A."/>
            <person name="Chen L."/>
            <person name="Chu H.-S."/>
            <person name="Claassen K.J."/>
            <person name="Cockrell R."/>
            <person name="Collins M."/>
            <person name="Cooper J.A."/>
            <person name="Cree A."/>
            <person name="Curry S.M."/>
            <person name="Da Y."/>
            <person name="Dao M.D."/>
            <person name="Das B."/>
            <person name="Davila M.-L."/>
            <person name="Davy-Carroll L."/>
            <person name="Denson S."/>
            <person name="Dinh H."/>
            <person name="Ebong V.E."/>
            <person name="Edwards J.R."/>
            <person name="Egan A."/>
            <person name="El-Daye J."/>
            <person name="Escobedo L."/>
            <person name="Fernandez S."/>
            <person name="Fernando P.R."/>
            <person name="Flagg N."/>
            <person name="Forbes L.D."/>
            <person name="Fowler R.G."/>
            <person name="Fu Q."/>
            <person name="Gabisi R.A."/>
            <person name="Ganer J."/>
            <person name="Garbino Pronczuk A."/>
            <person name="Garcia R.M."/>
            <person name="Garner T."/>
            <person name="Garrett T.E."/>
            <person name="Gonzalez D.A."/>
            <person name="Hamid H."/>
            <person name="Hawkins E.S."/>
            <person name="Hirani K."/>
            <person name="Hogues M.E."/>
            <person name="Hollins B."/>
            <person name="Hsiao C.-H."/>
            <person name="Jabil R."/>
            <person name="James M.L."/>
            <person name="Jhangiani S.N."/>
            <person name="Johnson B."/>
            <person name="Johnson Q."/>
            <person name="Joshi V."/>
            <person name="Kalu J.B."/>
            <person name="Kam C."/>
            <person name="Kashfia A."/>
            <person name="Keebler J."/>
            <person name="Kisamo H."/>
            <person name="Kovar C.L."/>
            <person name="Lago L.A."/>
            <person name="Lai C.-Y."/>
            <person name="Laidlaw J."/>
            <person name="Lara F."/>
            <person name="Le T.-K."/>
            <person name="Lee S.L."/>
            <person name="Legall F.H."/>
            <person name="Lemon S.J."/>
            <person name="Lewis L.R."/>
            <person name="Li B."/>
            <person name="Liu Y."/>
            <person name="Liu Y.-S."/>
            <person name="Lopez J."/>
            <person name="Lozado R.J."/>
            <person name="Lu J."/>
            <person name="Madu R.C."/>
            <person name="Maheshwari M."/>
            <person name="Maheshwari R."/>
            <person name="Malloy K."/>
            <person name="Martinez E."/>
            <person name="Mathew T."/>
            <person name="Mercado I.C."/>
            <person name="Mercado C."/>
            <person name="Meyer B."/>
            <person name="Montgomery K."/>
            <person name="Morgan M.B."/>
            <person name="Munidasa M."/>
            <person name="Nazareth L.V."/>
            <person name="Nelson J."/>
            <person name="Ng B.M."/>
            <person name="Nguyen N.B."/>
            <person name="Nguyen P.Q."/>
            <person name="Nguyen T."/>
            <person name="Obregon M."/>
            <person name="Okwuonu G.O."/>
            <person name="Onwere C.G."/>
            <person name="Orozco G."/>
            <person name="Parra A."/>
            <person name="Patel S."/>
            <person name="Patil S."/>
            <person name="Perez A."/>
            <person name="Perez Y."/>
            <person name="Pham C."/>
            <person name="Primus E.L."/>
            <person name="Pu L.-L."/>
            <person name="Puazo M."/>
            <person name="Qin X."/>
            <person name="Quiroz J.B."/>
            <person name="Reese J."/>
            <person name="Richards S."/>
            <person name="Rives C.M."/>
            <person name="Robberts R."/>
            <person name="Ruiz S.J."/>
            <person name="Ruiz M.J."/>
            <person name="Santibanez J."/>
            <person name="Schneider B.W."/>
            <person name="Sisson I."/>
            <person name="Smith M."/>
            <person name="Sodergren E."/>
            <person name="Song X.-Z."/>
            <person name="Song B.B."/>
            <person name="Summersgill H."/>
            <person name="Thelus R."/>
            <person name="Thornton R.D."/>
            <person name="Trejos Z.Y."/>
            <person name="Usmani K."/>
            <person name="Vattathil S."/>
            <person name="Villasana D."/>
            <person name="Walker D.L."/>
            <person name="Wang S."/>
            <person name="Wang K."/>
            <person name="White C.S."/>
            <person name="Williams A.C."/>
            <person name="Williamson J."/>
            <person name="Wilson K."/>
            <person name="Woghiren I.O."/>
            <person name="Woodworth J.R."/>
            <person name="Worley K.C."/>
            <person name="Wright R.A."/>
            <person name="Wu W."/>
            <person name="Young L."/>
            <person name="Zhang L."/>
            <person name="Zhang J."/>
            <person name="Zhu Y."/>
            <person name="Muzny D.M."/>
            <person name="Weinstock G."/>
            <person name="Gibbs R.A."/>
        </authorList>
    </citation>
    <scope>NUCLEOTIDE SEQUENCE [LARGE SCALE GENOMIC DNA]</scope>
    <source>
        <strain evidence="9">LSR1</strain>
    </source>
</reference>
<dbReference type="InterPro" id="IPR057747">
    <property type="entry name" value="WWC1_hairpin"/>
</dbReference>
<dbReference type="InterPro" id="IPR037771">
    <property type="entry name" value="C2_WWC"/>
</dbReference>
<sequence>MCTAASAAACSTMFSHYCCDTWPPRCDYTSYYDQLLDVQLYQDNDGRIYCVYAKKEIYDIKQQRLYLAQDEYNHLNNALSTLNTSRTSLCSSTSNISTKYDPDLLKSDVAHARERVTRLKRELEQIGVEMSCTRRGVETLSNVEQKLSNDGSRYNVVEAQAIVTELREIQQSLSSGQRERTGLMHSLAKLKDDLTRLQLCSATDDPDLQTQHSSSTQLSDKLSTASQTDLSGELMPMGTRLAEMARMRLEYDEARKRIQNIQQQLADLEEKVMPGQEESDKDRLLLFQEKEQLLRELRSITPRSRSHREMDDIQGEIKKLEQDLNNALEMSNRAITDRLRLHEEKQLLLQQLKEALRLMTQLESQLKTLSASTLSVSSSSSLGSLSTTSSKGSLSSGLSFTDIYGGPQCLAPATYDRPIDMADLHKRVERLLQNDIQPPAYENSGESSGSVPNVGGSVTYSRSCRPTSPPLSPICETPPRSVSAAVSDESVAGDSGVFEASQKSNFSAETSQVQIRLRYSIAEQVLHVCIERLRNVVALSIAESWQLYIKIVLLPSNSNTSLSGCTKPISDLSKPRFGDSFAFNLPSNKLCTKTLQVNVWGLGPDDITECLACAQVSLAEFNETENNSWCKWYNLLSLKCMHNGGSLPSILLKDDGGGSDDSTIISSQTSTLTRNQGCLEENEAKFINVDNLNENEVEYDDGDSDDSVSDDDDDDEEDDDIEVYQLVNEKKELEQVLEIPNKENDTEDKETNTECAFSGNNGENTRVPTIVIKRSQTFSPTAKNQYICKLNRSDSDSAMNLYRRHISSSASMKGIGGSNADIAFRRNCLERRSLRLGRAPGTSPMPAVNGTSWCRPPRTSIDLELDRQAQHARLLSLNDEISRLRQLKNTLEIAKETGDTDVAAWVLEDEEFQNLVKEAGDKTLDEKKVERRLKRASQKLYNLRKSKAGQGKPDIISFKEKMAFFTRPGVSVPVPPTKSLQDPKSTETRYQYTVDRVFGVEV</sequence>
<dbReference type="RefSeq" id="XP_003240627.1">
    <property type="nucleotide sequence ID" value="XM_003240579.3"/>
</dbReference>
<feature type="coiled-coil region" evidence="5">
    <location>
        <begin position="303"/>
        <end position="372"/>
    </location>
</feature>
<evidence type="ECO:0000256" key="4">
    <source>
        <dbReference type="ARBA" id="ARBA00023136"/>
    </source>
</evidence>
<dbReference type="GeneID" id="100168892"/>
<dbReference type="GO" id="GO:0006355">
    <property type="term" value="P:regulation of DNA-templated transcription"/>
    <property type="evidence" value="ECO:0007669"/>
    <property type="project" value="TreeGrafter"/>
</dbReference>
<evidence type="ECO:0000259" key="7">
    <source>
        <dbReference type="PROSITE" id="PS50004"/>
    </source>
</evidence>
<dbReference type="SMART" id="SM00239">
    <property type="entry name" value="C2"/>
    <property type="match status" value="1"/>
</dbReference>
<name>A0A8R2A4W9_ACYPI</name>
<feature type="compositionally biased region" description="Basic and acidic residues" evidence="6">
    <location>
        <begin position="742"/>
        <end position="752"/>
    </location>
</feature>
<feature type="region of interest" description="Disordered" evidence="6">
    <location>
        <begin position="689"/>
        <end position="718"/>
    </location>
</feature>
<dbReference type="GO" id="GO:0016477">
    <property type="term" value="P:cell migration"/>
    <property type="evidence" value="ECO:0007669"/>
    <property type="project" value="TreeGrafter"/>
</dbReference>
<reference evidence="8" key="2">
    <citation type="submission" date="2022-06" db="UniProtKB">
        <authorList>
            <consortium name="EnsemblMetazoa"/>
        </authorList>
    </citation>
    <scope>IDENTIFICATION</scope>
</reference>
<dbReference type="GO" id="GO:0060090">
    <property type="term" value="F:molecular adaptor activity"/>
    <property type="evidence" value="ECO:0007669"/>
    <property type="project" value="TreeGrafter"/>
</dbReference>
<evidence type="ECO:0000256" key="2">
    <source>
        <dbReference type="ARBA" id="ARBA00022475"/>
    </source>
</evidence>
<dbReference type="PANTHER" id="PTHR14791:SF29">
    <property type="entry name" value="PROTEIN KIBRA"/>
    <property type="match status" value="1"/>
</dbReference>
<feature type="region of interest" description="Disordered" evidence="6">
    <location>
        <begin position="377"/>
        <end position="396"/>
    </location>
</feature>
<keyword evidence="9" id="KW-1185">Reference proteome</keyword>
<keyword evidence="5" id="KW-0175">Coiled coil</keyword>
<dbReference type="OrthoDB" id="5919042at2759"/>
<feature type="region of interest" description="Disordered" evidence="6">
    <location>
        <begin position="742"/>
        <end position="762"/>
    </location>
</feature>
<dbReference type="GO" id="GO:0005737">
    <property type="term" value="C:cytoplasm"/>
    <property type="evidence" value="ECO:0007669"/>
    <property type="project" value="TreeGrafter"/>
</dbReference>
<dbReference type="InterPro" id="IPR035892">
    <property type="entry name" value="C2_domain_sf"/>
</dbReference>
<feature type="region of interest" description="Disordered" evidence="6">
    <location>
        <begin position="204"/>
        <end position="230"/>
    </location>
</feature>
<dbReference type="EnsemblMetazoa" id="XM_003240579.4">
    <property type="protein sequence ID" value="XP_003240627.1"/>
    <property type="gene ID" value="LOC100168892"/>
</dbReference>
<evidence type="ECO:0000313" key="9">
    <source>
        <dbReference type="Proteomes" id="UP000007819"/>
    </source>
</evidence>
<dbReference type="GO" id="GO:0046621">
    <property type="term" value="P:negative regulation of organ growth"/>
    <property type="evidence" value="ECO:0007669"/>
    <property type="project" value="TreeGrafter"/>
</dbReference>
<feature type="compositionally biased region" description="Low complexity" evidence="6">
    <location>
        <begin position="442"/>
        <end position="458"/>
    </location>
</feature>
<feature type="compositionally biased region" description="Acidic residues" evidence="6">
    <location>
        <begin position="693"/>
        <end position="718"/>
    </location>
</feature>
<dbReference type="SUPFAM" id="SSF49562">
    <property type="entry name" value="C2 domain (Calcium/lipid-binding domain, CaLB)"/>
    <property type="match status" value="1"/>
</dbReference>
<feature type="compositionally biased region" description="Polar residues" evidence="6">
    <location>
        <begin position="220"/>
        <end position="230"/>
    </location>
</feature>
<keyword evidence="4" id="KW-0472">Membrane</keyword>
<dbReference type="Proteomes" id="UP000007819">
    <property type="component" value="Chromosome A1"/>
</dbReference>
<evidence type="ECO:0000256" key="3">
    <source>
        <dbReference type="ARBA" id="ARBA00022737"/>
    </source>
</evidence>
<organism evidence="8 9">
    <name type="scientific">Acyrthosiphon pisum</name>
    <name type="common">Pea aphid</name>
    <dbReference type="NCBI Taxonomy" id="7029"/>
    <lineage>
        <taxon>Eukaryota</taxon>
        <taxon>Metazoa</taxon>
        <taxon>Ecdysozoa</taxon>
        <taxon>Arthropoda</taxon>
        <taxon>Hexapoda</taxon>
        <taxon>Insecta</taxon>
        <taxon>Pterygota</taxon>
        <taxon>Neoptera</taxon>
        <taxon>Paraneoptera</taxon>
        <taxon>Hemiptera</taxon>
        <taxon>Sternorrhyncha</taxon>
        <taxon>Aphidomorpha</taxon>
        <taxon>Aphidoidea</taxon>
        <taxon>Aphididae</taxon>
        <taxon>Macrosiphini</taxon>
        <taxon>Acyrthosiphon</taxon>
    </lineage>
</organism>
<dbReference type="PROSITE" id="PS50004">
    <property type="entry name" value="C2"/>
    <property type="match status" value="1"/>
</dbReference>
<dbReference type="Pfam" id="PF25802">
    <property type="entry name" value="WWC1"/>
    <property type="match status" value="1"/>
</dbReference>
<protein>
    <recommendedName>
        <fullName evidence="7">C2 domain-containing protein</fullName>
    </recommendedName>
</protein>
<dbReference type="InterPro" id="IPR051105">
    <property type="entry name" value="WWC/KIBRA_Hippo_Reg"/>
</dbReference>
<feature type="domain" description="C2" evidence="7">
    <location>
        <begin position="507"/>
        <end position="633"/>
    </location>
</feature>
<dbReference type="AlphaFoldDB" id="A0A8R2A4W9"/>
<dbReference type="Gene3D" id="2.60.40.150">
    <property type="entry name" value="C2 domain"/>
    <property type="match status" value="1"/>
</dbReference>
<keyword evidence="2" id="KW-1003">Cell membrane</keyword>
<evidence type="ECO:0000313" key="8">
    <source>
        <dbReference type="EnsemblMetazoa" id="XP_003240627.1"/>
    </source>
</evidence>
<dbReference type="GO" id="GO:0019900">
    <property type="term" value="F:kinase binding"/>
    <property type="evidence" value="ECO:0007669"/>
    <property type="project" value="TreeGrafter"/>
</dbReference>
<dbReference type="GO" id="GO:0005886">
    <property type="term" value="C:plasma membrane"/>
    <property type="evidence" value="ECO:0007669"/>
    <property type="project" value="UniProtKB-SubCell"/>
</dbReference>
<dbReference type="CTD" id="41783"/>
<dbReference type="InterPro" id="IPR000008">
    <property type="entry name" value="C2_dom"/>
</dbReference>
<accession>A0A8R2A4W9</accession>
<evidence type="ECO:0000256" key="1">
    <source>
        <dbReference type="ARBA" id="ARBA00004236"/>
    </source>
</evidence>
<dbReference type="GO" id="GO:0035330">
    <property type="term" value="P:regulation of hippo signaling"/>
    <property type="evidence" value="ECO:0007669"/>
    <property type="project" value="TreeGrafter"/>
</dbReference>
<feature type="compositionally biased region" description="Low complexity" evidence="6">
    <location>
        <begin position="208"/>
        <end position="219"/>
    </location>
</feature>
<evidence type="ECO:0000256" key="6">
    <source>
        <dbReference type="SAM" id="MobiDB-lite"/>
    </source>
</evidence>
<feature type="region of interest" description="Disordered" evidence="6">
    <location>
        <begin position="438"/>
        <end position="479"/>
    </location>
</feature>
<comment type="subcellular location">
    <subcellularLocation>
        <location evidence="1">Cell membrane</location>
    </subcellularLocation>
</comment>
<keyword evidence="3" id="KW-0677">Repeat</keyword>
<dbReference type="CDD" id="cd08680">
    <property type="entry name" value="C2_Kibra"/>
    <property type="match status" value="1"/>
</dbReference>